<gene>
    <name evidence="2" type="ORF">CARN6_0369</name>
</gene>
<protein>
    <recommendedName>
        <fullName evidence="1">Hydrazine synthase alpha subunit middle domain-containing protein</fullName>
    </recommendedName>
</protein>
<reference evidence="2" key="1">
    <citation type="submission" date="2009-10" db="EMBL/GenBank/DDBJ databases">
        <title>Diversity of trophic interactions inside an arsenic-rich microbial ecosystem.</title>
        <authorList>
            <person name="Bertin P.N."/>
            <person name="Heinrich-Salmeron A."/>
            <person name="Pelletier E."/>
            <person name="Goulhen-Chollet F."/>
            <person name="Arsene-Ploetze F."/>
            <person name="Gallien S."/>
            <person name="Calteau A."/>
            <person name="Vallenet D."/>
            <person name="Casiot C."/>
            <person name="Chane-Woon-Ming B."/>
            <person name="Giloteaux L."/>
            <person name="Barakat M."/>
            <person name="Bonnefoy V."/>
            <person name="Bruneel O."/>
            <person name="Chandler M."/>
            <person name="Cleiss J."/>
            <person name="Duran R."/>
            <person name="Elbaz-Poulichet F."/>
            <person name="Fonknechten N."/>
            <person name="Lauga B."/>
            <person name="Mornico D."/>
            <person name="Ortet P."/>
            <person name="Schaeffer C."/>
            <person name="Siguier P."/>
            <person name="Alexander Thil Smith A."/>
            <person name="Van Dorsselaer A."/>
            <person name="Weissenbach J."/>
            <person name="Medigue C."/>
            <person name="Le Paslier D."/>
        </authorList>
    </citation>
    <scope>NUCLEOTIDE SEQUENCE</scope>
</reference>
<dbReference type="InterPro" id="IPR011042">
    <property type="entry name" value="6-blade_b-propeller_TolB-like"/>
</dbReference>
<evidence type="ECO:0000259" key="1">
    <source>
        <dbReference type="Pfam" id="PF18582"/>
    </source>
</evidence>
<comment type="caution">
    <text evidence="2">The sequence shown here is derived from an EMBL/GenBank/DDBJ whole genome shotgun (WGS) entry which is preliminary data.</text>
</comment>
<dbReference type="Gene3D" id="2.120.10.30">
    <property type="entry name" value="TolB, C-terminal domain"/>
    <property type="match status" value="1"/>
</dbReference>
<evidence type="ECO:0000313" key="2">
    <source>
        <dbReference type="EMBL" id="CBI07062.1"/>
    </source>
</evidence>
<proteinExistence type="predicted"/>
<organism evidence="2">
    <name type="scientific">mine drainage metagenome</name>
    <dbReference type="NCBI Taxonomy" id="410659"/>
    <lineage>
        <taxon>unclassified sequences</taxon>
        <taxon>metagenomes</taxon>
        <taxon>ecological metagenomes</taxon>
    </lineage>
</organism>
<dbReference type="AlphaFoldDB" id="E6QIJ6"/>
<accession>E6QIJ6</accession>
<name>E6QIJ6_9ZZZZ</name>
<dbReference type="EMBL" id="CABQ01000056">
    <property type="protein sequence ID" value="CBI07062.1"/>
    <property type="molecule type" value="Genomic_DNA"/>
</dbReference>
<dbReference type="InterPro" id="IPR040698">
    <property type="entry name" value="HZS_alpha_mid"/>
</dbReference>
<dbReference type="Pfam" id="PF18582">
    <property type="entry name" value="HZS_alpha"/>
    <property type="match status" value="1"/>
</dbReference>
<dbReference type="SUPFAM" id="SSF82171">
    <property type="entry name" value="DPP6 N-terminal domain-like"/>
    <property type="match status" value="1"/>
</dbReference>
<sequence>MACAAAVLLCGFATQNSQTPIAPRTGVSAGALRSLEIIVSAAPRVMYPPEAGPDAGHEAGVVAERKTGADRLYPDGVHLLLAQAGKATPLVPEFAASADANVDFDGKSVLFAGKKTAADHWQIWELELAGHKLRQVIAGDEDYLHPLYLPGRRLVYSRQTGHGLELEAALYDGTERLPLTHLGTDGAPVDVLAEDVLEDGRILFETGFPMGTVHAASSTSGASSGHPELYLVYSDGSGVESYRCDHQEAQKLGGRWGGRQLSHGSMAGDVLFTHGRTLGRFSSPLLAEASVAAPAAEYAGLAETSEGDWVVSARRTARGYFSLMELRPGTELLKPLYSQAGMNLVEPVVVASRITPLRHPTALHPWTTANLMALDVRISRDGDLATVPAEVRVETLGADGRAVALGTAPIAEDGSYFVTVPGDKPIRFALLNAQGEIVRAQRGWFWARAGEQRICVGCHSGPERAPENRIPGVLLKTTVPVNLSGDAEGQK</sequence>
<feature type="domain" description="Hydrazine synthase alpha subunit middle" evidence="1">
    <location>
        <begin position="404"/>
        <end position="459"/>
    </location>
</feature>